<reference evidence="11 12" key="1">
    <citation type="submission" date="2016-03" db="EMBL/GenBank/DDBJ databases">
        <authorList>
            <person name="Ploux O."/>
        </authorList>
    </citation>
    <scope>NUCLEOTIDE SEQUENCE [LARGE SCALE GENOMIC DNA]</scope>
    <source>
        <strain evidence="11 12">UAMH 11012</strain>
    </source>
</reference>
<name>A0A1L7WXP7_9HELO</name>
<evidence type="ECO:0000256" key="7">
    <source>
        <dbReference type="ARBA" id="ARBA00023180"/>
    </source>
</evidence>
<dbReference type="SUPFAM" id="SSF51905">
    <property type="entry name" value="FAD/NAD(P)-binding domain"/>
    <property type="match status" value="1"/>
</dbReference>
<dbReference type="Pfam" id="PF07156">
    <property type="entry name" value="Prenylcys_lyase"/>
    <property type="match status" value="1"/>
</dbReference>
<gene>
    <name evidence="11" type="ORF">PAC_07436</name>
</gene>
<dbReference type="EMBL" id="FJOG01000010">
    <property type="protein sequence ID" value="CZR57547.1"/>
    <property type="molecule type" value="Genomic_DNA"/>
</dbReference>
<dbReference type="GO" id="GO:0001735">
    <property type="term" value="F:prenylcysteine oxidase activity"/>
    <property type="evidence" value="ECO:0007669"/>
    <property type="project" value="InterPro"/>
</dbReference>
<proteinExistence type="inferred from homology"/>
<keyword evidence="3" id="KW-0285">Flavoprotein</keyword>
<evidence type="ECO:0000256" key="9">
    <source>
        <dbReference type="SAM" id="SignalP"/>
    </source>
</evidence>
<evidence type="ECO:0000256" key="3">
    <source>
        <dbReference type="ARBA" id="ARBA00022630"/>
    </source>
</evidence>
<evidence type="ECO:0000256" key="6">
    <source>
        <dbReference type="ARBA" id="ARBA00023002"/>
    </source>
</evidence>
<accession>A0A1L7WXP7</accession>
<keyword evidence="11" id="KW-0456">Lyase</keyword>
<dbReference type="Gene3D" id="3.50.50.60">
    <property type="entry name" value="FAD/NAD(P)-binding domain"/>
    <property type="match status" value="1"/>
</dbReference>
<dbReference type="PIRSF" id="PIRSF036292">
    <property type="entry name" value="Prenylcysteine_oxidase"/>
    <property type="match status" value="1"/>
</dbReference>
<feature type="chain" id="PRO_5012973437" evidence="9">
    <location>
        <begin position="23"/>
        <end position="551"/>
    </location>
</feature>
<evidence type="ECO:0000256" key="1">
    <source>
        <dbReference type="ARBA" id="ARBA00001974"/>
    </source>
</evidence>
<feature type="signal peptide" evidence="9">
    <location>
        <begin position="1"/>
        <end position="22"/>
    </location>
</feature>
<keyword evidence="12" id="KW-1185">Reference proteome</keyword>
<dbReference type="PANTHER" id="PTHR15944:SF0">
    <property type="entry name" value="PRENYLCYSTEINE LYASE DOMAIN-CONTAINING PROTEIN"/>
    <property type="match status" value="1"/>
</dbReference>
<dbReference type="OrthoDB" id="437369at2759"/>
<feature type="domain" description="Prenylcysteine lyase" evidence="10">
    <location>
        <begin position="156"/>
        <end position="524"/>
    </location>
</feature>
<dbReference type="GO" id="GO:0016829">
    <property type="term" value="F:lyase activity"/>
    <property type="evidence" value="ECO:0007669"/>
    <property type="project" value="UniProtKB-KW"/>
</dbReference>
<dbReference type="GO" id="GO:0030328">
    <property type="term" value="P:prenylcysteine catabolic process"/>
    <property type="evidence" value="ECO:0007669"/>
    <property type="project" value="InterPro"/>
</dbReference>
<evidence type="ECO:0000313" key="12">
    <source>
        <dbReference type="Proteomes" id="UP000184330"/>
    </source>
</evidence>
<evidence type="ECO:0000259" key="10">
    <source>
        <dbReference type="Pfam" id="PF07156"/>
    </source>
</evidence>
<dbReference type="PANTHER" id="PTHR15944">
    <property type="entry name" value="FARNESYLCYSTEINE LYASE"/>
    <property type="match status" value="1"/>
</dbReference>
<evidence type="ECO:0000256" key="5">
    <source>
        <dbReference type="ARBA" id="ARBA00022827"/>
    </source>
</evidence>
<feature type="region of interest" description="Disordered" evidence="8">
    <location>
        <begin position="531"/>
        <end position="551"/>
    </location>
</feature>
<keyword evidence="7" id="KW-0325">Glycoprotein</keyword>
<keyword evidence="4 9" id="KW-0732">Signal</keyword>
<evidence type="ECO:0000256" key="8">
    <source>
        <dbReference type="SAM" id="MobiDB-lite"/>
    </source>
</evidence>
<dbReference type="InterPro" id="IPR017046">
    <property type="entry name" value="Prenylcysteine_Oxase1"/>
</dbReference>
<dbReference type="Pfam" id="PF13450">
    <property type="entry name" value="NAD_binding_8"/>
    <property type="match status" value="1"/>
</dbReference>
<dbReference type="InterPro" id="IPR036188">
    <property type="entry name" value="FAD/NAD-bd_sf"/>
</dbReference>
<feature type="compositionally biased region" description="Basic and acidic residues" evidence="8">
    <location>
        <begin position="533"/>
        <end position="551"/>
    </location>
</feature>
<sequence>MYAGWNFVVTLIISLLCHQTYGLNLWPFSSVAFAETDGVDTVYADPTAKRIAIIGAGAAGSSTAYYLQQNANKSGIPINITVFERSSYVGGRSTTVNAYGNPLEPVELGASIFVEVNTILKNSSEAFGLRPREQTEGGDKELLGIWNGKQFVFEQQDSGWYYWDIAKLLWKYGLAPIRTQRLMQSTVGKFRKLYEFPFFPFRTLSDRVFDLGLTEVTALTGEQLLKENNIGAPFTTDIIQASTRVNYGQNLNVIHGLETMVCMAINGAMQIEGGNWRIFAGMLNSSQALTLLNTTVSSITKNSGRYSIKTTTPSLDSLDIHTNTEPFDTVILAGPYQYSNISIEDGLLKRTPDTIPYVTLHVTLFTSPRSISGSFFNLTAGTAVPTTILTTLPADEVPPNASHGVGSAGFWSISTLRTVINPSTLEPEHLYKIFSPSPITPSFLSKLLNTTISPDFSLNEDLTWFYPHVWQSYPYEYPRVTFEDPELARGFYYTGGMESFISTMETSALMGMNVARLVVDDYLQLAAESPEVGEGKQKIVSGEKKGHEEEL</sequence>
<dbReference type="Proteomes" id="UP000184330">
    <property type="component" value="Unassembled WGS sequence"/>
</dbReference>
<dbReference type="AlphaFoldDB" id="A0A1L7WXP7"/>
<evidence type="ECO:0000313" key="11">
    <source>
        <dbReference type="EMBL" id="CZR57547.1"/>
    </source>
</evidence>
<comment type="similarity">
    <text evidence="2">Belongs to the prenylcysteine oxidase family.</text>
</comment>
<keyword evidence="5" id="KW-0274">FAD</keyword>
<evidence type="ECO:0000256" key="2">
    <source>
        <dbReference type="ARBA" id="ARBA00009967"/>
    </source>
</evidence>
<evidence type="ECO:0000256" key="4">
    <source>
        <dbReference type="ARBA" id="ARBA00022729"/>
    </source>
</evidence>
<dbReference type="GO" id="GO:0030327">
    <property type="term" value="P:prenylated protein catabolic process"/>
    <property type="evidence" value="ECO:0007669"/>
    <property type="project" value="TreeGrafter"/>
</dbReference>
<comment type="cofactor">
    <cofactor evidence="1">
        <name>FAD</name>
        <dbReference type="ChEBI" id="CHEBI:57692"/>
    </cofactor>
</comment>
<protein>
    <submittedName>
        <fullName evidence="11">Related to prenylcysteine lyase</fullName>
    </submittedName>
</protein>
<dbReference type="InterPro" id="IPR010795">
    <property type="entry name" value="Prenylcys_lyase"/>
</dbReference>
<organism evidence="11 12">
    <name type="scientific">Phialocephala subalpina</name>
    <dbReference type="NCBI Taxonomy" id="576137"/>
    <lineage>
        <taxon>Eukaryota</taxon>
        <taxon>Fungi</taxon>
        <taxon>Dikarya</taxon>
        <taxon>Ascomycota</taxon>
        <taxon>Pezizomycotina</taxon>
        <taxon>Leotiomycetes</taxon>
        <taxon>Helotiales</taxon>
        <taxon>Mollisiaceae</taxon>
        <taxon>Phialocephala</taxon>
        <taxon>Phialocephala fortinii species complex</taxon>
    </lineage>
</organism>
<keyword evidence="6" id="KW-0560">Oxidoreductase</keyword>